<feature type="region of interest" description="Disordered" evidence="1">
    <location>
        <begin position="197"/>
        <end position="220"/>
    </location>
</feature>
<organism evidence="2 3">
    <name type="scientific">Phyllosticta citribraziliensis</name>
    <dbReference type="NCBI Taxonomy" id="989973"/>
    <lineage>
        <taxon>Eukaryota</taxon>
        <taxon>Fungi</taxon>
        <taxon>Dikarya</taxon>
        <taxon>Ascomycota</taxon>
        <taxon>Pezizomycotina</taxon>
        <taxon>Dothideomycetes</taxon>
        <taxon>Dothideomycetes incertae sedis</taxon>
        <taxon>Botryosphaeriales</taxon>
        <taxon>Phyllostictaceae</taxon>
        <taxon>Phyllosticta</taxon>
    </lineage>
</organism>
<evidence type="ECO:0000256" key="1">
    <source>
        <dbReference type="SAM" id="MobiDB-lite"/>
    </source>
</evidence>
<gene>
    <name evidence="2" type="ORF">J3D65DRAFT_407970</name>
</gene>
<dbReference type="GeneID" id="92028891"/>
<dbReference type="RefSeq" id="XP_066654617.1">
    <property type="nucleotide sequence ID" value="XM_066795985.1"/>
</dbReference>
<sequence>MVRHIFASDEEPVAVTNGWPTADWEALGARASSGGGVDVLASACDDGAKTPGELRATPHLSAASLRSSILQPIRCRIHRPLILCPQDFLSRLLVSTQPTLATSGPRLSLRRLPTIPRRLSGRSWASRADRPVSAVPARPPFPHLHLHLHFCLCSWLRCLYYMPLCRFWSMQCDYVPRHGAFDLDSYAKSIRHSFACPKPHRNPSRPSAQQSRRVLPAFSP</sequence>
<keyword evidence="3" id="KW-1185">Reference proteome</keyword>
<evidence type="ECO:0000313" key="3">
    <source>
        <dbReference type="Proteomes" id="UP001360953"/>
    </source>
</evidence>
<comment type="caution">
    <text evidence="2">The sequence shown here is derived from an EMBL/GenBank/DDBJ whole genome shotgun (WGS) entry which is preliminary data.</text>
</comment>
<accession>A0ABR1LLX8</accession>
<name>A0ABR1LLX8_9PEZI</name>
<reference evidence="2 3" key="1">
    <citation type="submission" date="2024-04" db="EMBL/GenBank/DDBJ databases">
        <title>Phyllosticta paracitricarpa is synonymous to the EU quarantine fungus P. citricarpa based on phylogenomic analyses.</title>
        <authorList>
            <consortium name="Lawrence Berkeley National Laboratory"/>
            <person name="Van ingen-buijs V.A."/>
            <person name="Van westerhoven A.C."/>
            <person name="Haridas S."/>
            <person name="Skiadas P."/>
            <person name="Martin F."/>
            <person name="Groenewald J.Z."/>
            <person name="Crous P.W."/>
            <person name="Seidl M.F."/>
        </authorList>
    </citation>
    <scope>NUCLEOTIDE SEQUENCE [LARGE SCALE GENOMIC DNA]</scope>
    <source>
        <strain evidence="2 3">CPC 17464</strain>
    </source>
</reference>
<proteinExistence type="predicted"/>
<evidence type="ECO:0000313" key="2">
    <source>
        <dbReference type="EMBL" id="KAK7536201.1"/>
    </source>
</evidence>
<dbReference type="EMBL" id="JBBPEH010000007">
    <property type="protein sequence ID" value="KAK7536201.1"/>
    <property type="molecule type" value="Genomic_DNA"/>
</dbReference>
<dbReference type="Proteomes" id="UP001360953">
    <property type="component" value="Unassembled WGS sequence"/>
</dbReference>
<protein>
    <submittedName>
        <fullName evidence="2">Uncharacterized protein</fullName>
    </submittedName>
</protein>